<dbReference type="NCBIfam" id="TIGR04131">
    <property type="entry name" value="Bac_Flav_CTERM"/>
    <property type="match status" value="1"/>
</dbReference>
<feature type="chain" id="PRO_5046088796" evidence="1">
    <location>
        <begin position="27"/>
        <end position="943"/>
    </location>
</feature>
<dbReference type="Gene3D" id="3.10.100.10">
    <property type="entry name" value="Mannose-Binding Protein A, subunit A"/>
    <property type="match status" value="1"/>
</dbReference>
<dbReference type="Pfam" id="PF19081">
    <property type="entry name" value="Ig_7"/>
    <property type="match status" value="5"/>
</dbReference>
<dbReference type="InterPro" id="IPR034007">
    <property type="entry name" value="CTLD_bac"/>
</dbReference>
<dbReference type="InterPro" id="IPR016187">
    <property type="entry name" value="CTDL_fold"/>
</dbReference>
<dbReference type="Proteomes" id="UP001629156">
    <property type="component" value="Unassembled WGS sequence"/>
</dbReference>
<gene>
    <name evidence="3" type="ORF">ABS766_09665</name>
</gene>
<reference evidence="3 4" key="1">
    <citation type="submission" date="2024-06" db="EMBL/GenBank/DDBJ databases">
        <authorList>
            <person name="Kaempfer P."/>
            <person name="Viver T."/>
        </authorList>
    </citation>
    <scope>NUCLEOTIDE SEQUENCE [LARGE SCALE GENOMIC DNA]</scope>
    <source>
        <strain evidence="3 4">ST-119</strain>
    </source>
</reference>
<dbReference type="EMBL" id="JBELPZ010000008">
    <property type="protein sequence ID" value="MFL9844685.1"/>
    <property type="molecule type" value="Genomic_DNA"/>
</dbReference>
<dbReference type="Gene3D" id="2.60.40.740">
    <property type="match status" value="1"/>
</dbReference>
<organism evidence="3 4">
    <name type="scientific">Flavobacterium rhizosphaerae</name>
    <dbReference type="NCBI Taxonomy" id="3163298"/>
    <lineage>
        <taxon>Bacteria</taxon>
        <taxon>Pseudomonadati</taxon>
        <taxon>Bacteroidota</taxon>
        <taxon>Flavobacteriia</taxon>
        <taxon>Flavobacteriales</taxon>
        <taxon>Flavobacteriaceae</taxon>
        <taxon>Flavobacterium</taxon>
    </lineage>
</organism>
<evidence type="ECO:0000313" key="4">
    <source>
        <dbReference type="Proteomes" id="UP001629156"/>
    </source>
</evidence>
<accession>A0ABW8YZV6</accession>
<evidence type="ECO:0000256" key="1">
    <source>
        <dbReference type="SAM" id="SignalP"/>
    </source>
</evidence>
<dbReference type="CDD" id="cd03603">
    <property type="entry name" value="CLECT_VCBS"/>
    <property type="match status" value="1"/>
</dbReference>
<proteinExistence type="predicted"/>
<feature type="domain" description="C-type lectin" evidence="2">
    <location>
        <begin position="149"/>
        <end position="272"/>
    </location>
</feature>
<keyword evidence="4" id="KW-1185">Reference proteome</keyword>
<protein>
    <submittedName>
        <fullName evidence="3">T9SS type B sorting domain-containing protein</fullName>
    </submittedName>
</protein>
<dbReference type="InterPro" id="IPR001304">
    <property type="entry name" value="C-type_lectin-like"/>
</dbReference>
<dbReference type="InterPro" id="IPR016186">
    <property type="entry name" value="C-type_lectin-like/link_sf"/>
</dbReference>
<dbReference type="InterPro" id="IPR044023">
    <property type="entry name" value="Ig_7"/>
</dbReference>
<name>A0ABW8YZV6_9FLAO</name>
<keyword evidence="1" id="KW-0732">Signal</keyword>
<sequence>MKNTISFYFTLLLFTVCSLPAFSQNAAPVLNATDNQIYCPGTPIFIAPSFTITPPNNGPDHAEALYIQISSGYVYGQDLLSLSGPIPNVATSWNSTAGKLTISGVGGQELSYAILVNAVHNVLFNNSGANPSGSRTFSITIGEANYLPSTQHYYMFVPSLGITWTNAKAAAENSTYYGLQGYLATLLSAEEAQLCGEQSSGNGWIGGSDSQTEGVWRWMTGPEAGTIFWNGGPNGTTPNFAFWNTGEPNNQGEEDYAHVTAPGLGISGSWNDLPNAGGGAGTGYDAQGYIVEFGGMPGESPLDISTSTTLTIPYVTGTTPASRCGQGTLSLAATTDTGTVYWYDATTGGAPIAQGTTFTTPSLNATTTYYVSAYDASCTTANRTAVIATINPYPTITANSTVNTCYGTTAQLEATPSAGTITWYDAVTGGTALATGSSFTTPALTANTTYYAEATSPQGCTLGARTAISVTVATQPTVVSVLTPPDLCGEGTATLQGAPSAGILKWYDAQTGGNLIDTGNTITSPLITATTTFYAEADNNGCVSAARTPVTVTVNPLPTLSNIIENNVCVEGIVTLEITPSDGVVNWYDAQTGGNLLDTGTVFTTPYLYTTTTYYAEALSPEGCASAVRQAVTATVTPLPSVTVTTPVTACGESIVTLEAVSTAGTINWYDAPTGGTLIGTGTSIDSPLITVTTTFYAEAVDSGCASPIREEVTVNFVALPDILPDEDIAFCEGTEQPLEAGTPGMQYLWSTGETTETIAVTDGGEYSVTITNAEGCSGVRTFTTSTIPEPVIEKIILTNDSATIVMDGQNTEDYIYSVDGVNFQPSPVFYNLPAGGYTAFARSLAGCGEDFKNFIIYLIPKAITPNGDSVNDMFTLAGMSALPDAEIAIFDRYGKLLTVLNYTNRYWDGTFNGSPLPADDYWYSIKIDRKTPEILGHFALLR</sequence>
<dbReference type="Pfam" id="PF13585">
    <property type="entry name" value="CHU_C"/>
    <property type="match status" value="1"/>
</dbReference>
<dbReference type="PROSITE" id="PS50041">
    <property type="entry name" value="C_TYPE_LECTIN_2"/>
    <property type="match status" value="1"/>
</dbReference>
<dbReference type="RefSeq" id="WP_408084938.1">
    <property type="nucleotide sequence ID" value="NZ_JBELPZ010000008.1"/>
</dbReference>
<evidence type="ECO:0000259" key="2">
    <source>
        <dbReference type="PROSITE" id="PS50041"/>
    </source>
</evidence>
<feature type="signal peptide" evidence="1">
    <location>
        <begin position="1"/>
        <end position="26"/>
    </location>
</feature>
<dbReference type="InterPro" id="IPR026341">
    <property type="entry name" value="T9SS_type_B"/>
</dbReference>
<dbReference type="SUPFAM" id="SSF56436">
    <property type="entry name" value="C-type lectin-like"/>
    <property type="match status" value="1"/>
</dbReference>
<comment type="caution">
    <text evidence="3">The sequence shown here is derived from an EMBL/GenBank/DDBJ whole genome shotgun (WGS) entry which is preliminary data.</text>
</comment>
<evidence type="ECO:0000313" key="3">
    <source>
        <dbReference type="EMBL" id="MFL9844685.1"/>
    </source>
</evidence>